<dbReference type="OrthoDB" id="6088188at2759"/>
<reference evidence="4 5" key="1">
    <citation type="submission" date="2015-04" db="EMBL/GenBank/DDBJ databases">
        <title>Lasius niger genome sequencing.</title>
        <authorList>
            <person name="Konorov E.A."/>
            <person name="Nikitin M.A."/>
            <person name="Kirill M.V."/>
            <person name="Chang P."/>
        </authorList>
    </citation>
    <scope>NUCLEOTIDE SEQUENCE [LARGE SCALE GENOMIC DNA]</scope>
    <source>
        <tissue evidence="4">Whole</tissue>
    </source>
</reference>
<accession>A0A0J7L7S3</accession>
<dbReference type="GO" id="GO:0005102">
    <property type="term" value="F:signaling receptor binding"/>
    <property type="evidence" value="ECO:0007669"/>
    <property type="project" value="InterPro"/>
</dbReference>
<dbReference type="EMBL" id="LBMM01000327">
    <property type="protein sequence ID" value="KMR01214.1"/>
    <property type="molecule type" value="Genomic_DNA"/>
</dbReference>
<dbReference type="AlphaFoldDB" id="A0A0J7L7S3"/>
<dbReference type="InterPro" id="IPR043444">
    <property type="entry name" value="TESPA1-like"/>
</dbReference>
<feature type="region of interest" description="Disordered" evidence="1">
    <location>
        <begin position="44"/>
        <end position="72"/>
    </location>
</feature>
<keyword evidence="5" id="KW-1185">Reference proteome</keyword>
<protein>
    <recommendedName>
        <fullName evidence="2">ITPR-interacting domain-containing protein</fullName>
    </recommendedName>
</protein>
<comment type="caution">
    <text evidence="4">The sequence shown here is derived from an EMBL/GenBank/DDBJ whole genome shotgun (WGS) entry which is preliminary data.</text>
</comment>
<dbReference type="PANTHER" id="PTHR17469:SF15">
    <property type="entry name" value="ITPR-INTERACTING DOMAIN-CONTAINING PROTEIN"/>
    <property type="match status" value="1"/>
</dbReference>
<evidence type="ECO:0000313" key="3">
    <source>
        <dbReference type="EMBL" id="KMR01214.1"/>
    </source>
</evidence>
<dbReference type="Proteomes" id="UP000036403">
    <property type="component" value="Unassembled WGS sequence"/>
</dbReference>
<proteinExistence type="predicted"/>
<dbReference type="SMART" id="SM01257">
    <property type="entry name" value="KRAP_IP3R_bind"/>
    <property type="match status" value="1"/>
</dbReference>
<name>A0A0J7L7S3_LASNI</name>
<sequence length="203" mass="22386">MDPENVGKETILKVTDWLRGIWEMRRRAGGPVQQWIDSLPAKSDITNECQEPNPSKPLTPTEPKNIPFSKNSKLSSMTVSAPINVPTLSIMNTPILPSSLPHHRLARDASFQSDSSHCSSVESLLELRKADPTAILLDLGFGGCSTSPRENDPISRIPKRFLQPSTLQGIAVNEFLKQQQETSESFDSVSLGYRGLTAYISIL</sequence>
<dbReference type="Pfam" id="PF14722">
    <property type="entry name" value="KRAP_IP3R_bind"/>
    <property type="match status" value="1"/>
</dbReference>
<evidence type="ECO:0000256" key="1">
    <source>
        <dbReference type="SAM" id="MobiDB-lite"/>
    </source>
</evidence>
<feature type="domain" description="ITPR-interacting" evidence="2">
    <location>
        <begin position="103"/>
        <end position="203"/>
    </location>
</feature>
<dbReference type="EMBL" id="LBMM01000327">
    <property type="protein sequence ID" value="KMR01218.1"/>
    <property type="molecule type" value="Genomic_DNA"/>
</dbReference>
<evidence type="ECO:0000259" key="2">
    <source>
        <dbReference type="SMART" id="SM01257"/>
    </source>
</evidence>
<dbReference type="InterPro" id="IPR029325">
    <property type="entry name" value="ITPR-bd"/>
</dbReference>
<dbReference type="PaxDb" id="67767-A0A0J7L7S3"/>
<gene>
    <name evidence="4" type="ORF">RF55_1001</name>
    <name evidence="3" type="ORF">RF55_997</name>
</gene>
<organism evidence="4 5">
    <name type="scientific">Lasius niger</name>
    <name type="common">Black garden ant</name>
    <dbReference type="NCBI Taxonomy" id="67767"/>
    <lineage>
        <taxon>Eukaryota</taxon>
        <taxon>Metazoa</taxon>
        <taxon>Ecdysozoa</taxon>
        <taxon>Arthropoda</taxon>
        <taxon>Hexapoda</taxon>
        <taxon>Insecta</taxon>
        <taxon>Pterygota</taxon>
        <taxon>Neoptera</taxon>
        <taxon>Endopterygota</taxon>
        <taxon>Hymenoptera</taxon>
        <taxon>Apocrita</taxon>
        <taxon>Aculeata</taxon>
        <taxon>Formicoidea</taxon>
        <taxon>Formicidae</taxon>
        <taxon>Formicinae</taxon>
        <taxon>Lasius</taxon>
        <taxon>Lasius</taxon>
    </lineage>
</organism>
<evidence type="ECO:0000313" key="5">
    <source>
        <dbReference type="Proteomes" id="UP000036403"/>
    </source>
</evidence>
<evidence type="ECO:0000313" key="4">
    <source>
        <dbReference type="EMBL" id="KMR01218.1"/>
    </source>
</evidence>
<feature type="compositionally biased region" description="Polar residues" evidence="1">
    <location>
        <begin position="44"/>
        <end position="58"/>
    </location>
</feature>
<dbReference type="PANTHER" id="PTHR17469">
    <property type="entry name" value="SPERM SPECIFIC ANTIGEN 2-RELATED"/>
    <property type="match status" value="1"/>
</dbReference>